<comment type="caution">
    <text evidence="2">The sequence shown here is derived from an EMBL/GenBank/DDBJ whole genome shotgun (WGS) entry which is preliminary data.</text>
</comment>
<sequence length="178" mass="19681">MNNNNNNNNNNDIILDEINSELSSMLNHEPISSSTPTPSSISTKSSQQYNIPVNKMDSERLYSISNSLKKTKKLELSTDFVAVTKSAGTGRGLFLSDNDIISIKQPTIGLQTPKILKKLNSMNQHPVSPITTTTSDINPFISNESSFHLSNNKDTTTSESVKILNYLNNNNNINNNHI</sequence>
<organism evidence="2 3">
    <name type="scientific">Candida boidinii</name>
    <name type="common">Yeast</name>
    <dbReference type="NCBI Taxonomy" id="5477"/>
    <lineage>
        <taxon>Eukaryota</taxon>
        <taxon>Fungi</taxon>
        <taxon>Dikarya</taxon>
        <taxon>Ascomycota</taxon>
        <taxon>Saccharomycotina</taxon>
        <taxon>Pichiomycetes</taxon>
        <taxon>Pichiales</taxon>
        <taxon>Pichiaceae</taxon>
        <taxon>Ogataea</taxon>
        <taxon>Ogataea/Candida clade</taxon>
    </lineage>
</organism>
<accession>A0A9W6TBR3</accession>
<gene>
    <name evidence="2" type="ORF">Cboi02_000668400</name>
</gene>
<reference evidence="2" key="1">
    <citation type="submission" date="2023-04" db="EMBL/GenBank/DDBJ databases">
        <title>Candida boidinii NBRC 10035.</title>
        <authorList>
            <person name="Ichikawa N."/>
            <person name="Sato H."/>
            <person name="Tonouchi N."/>
        </authorList>
    </citation>
    <scope>NUCLEOTIDE SEQUENCE</scope>
    <source>
        <strain evidence="2">NBRC 10035</strain>
    </source>
</reference>
<name>A0A9W6TBR3_CANBO</name>
<keyword evidence="3" id="KW-1185">Reference proteome</keyword>
<proteinExistence type="predicted"/>
<dbReference type="AlphaFoldDB" id="A0A9W6TBR3"/>
<protein>
    <submittedName>
        <fullName evidence="2">Unnamed protein product</fullName>
    </submittedName>
</protein>
<dbReference type="Proteomes" id="UP001165120">
    <property type="component" value="Unassembled WGS sequence"/>
</dbReference>
<dbReference type="EMBL" id="BSXN01004869">
    <property type="protein sequence ID" value="GME81948.1"/>
    <property type="molecule type" value="Genomic_DNA"/>
</dbReference>
<evidence type="ECO:0000313" key="3">
    <source>
        <dbReference type="Proteomes" id="UP001165120"/>
    </source>
</evidence>
<evidence type="ECO:0000256" key="1">
    <source>
        <dbReference type="SAM" id="MobiDB-lite"/>
    </source>
</evidence>
<feature type="region of interest" description="Disordered" evidence="1">
    <location>
        <begin position="27"/>
        <end position="49"/>
    </location>
</feature>
<evidence type="ECO:0000313" key="2">
    <source>
        <dbReference type="EMBL" id="GME81948.1"/>
    </source>
</evidence>
<feature type="compositionally biased region" description="Low complexity" evidence="1">
    <location>
        <begin position="30"/>
        <end position="46"/>
    </location>
</feature>